<dbReference type="RefSeq" id="WP_114746065.1">
    <property type="nucleotide sequence ID" value="NZ_QQAY01000008.1"/>
</dbReference>
<sequence length="253" mass="29193">MMDEELFQFYAKQAEEPFSGWDFSYITETGRMDSEPLSWSYGSMVIKELRGVNSLLDMGTGGGEFLSMLRPLPPHTAATEGYEPNIPVARDRLKPFGIDVKRVEEDDILPFEDGEFNLVINRHESFSAAEVKRVLSPGGTFITQQVGGLDIQGLNLSLCAIEEFGYAHWNMDYSREQLKKEGFLEIEGAEEFPVTRFFDIGAILYYLKAIPWQIEDFTVEKYRKPLMKIHDEIERRGYIDFKSHRFYLTAKRP</sequence>
<dbReference type="InterPro" id="IPR029063">
    <property type="entry name" value="SAM-dependent_MTases_sf"/>
</dbReference>
<dbReference type="Gene3D" id="3.40.50.150">
    <property type="entry name" value="Vaccinia Virus protein VP39"/>
    <property type="match status" value="1"/>
</dbReference>
<dbReference type="GO" id="GO:0008757">
    <property type="term" value="F:S-adenosylmethionine-dependent methyltransferase activity"/>
    <property type="evidence" value="ECO:0007669"/>
    <property type="project" value="InterPro"/>
</dbReference>
<proteinExistence type="predicted"/>
<protein>
    <submittedName>
        <fullName evidence="2">Methyltransferase family protein</fullName>
    </submittedName>
</protein>
<feature type="domain" description="Methyltransferase type 11" evidence="1">
    <location>
        <begin position="56"/>
        <end position="142"/>
    </location>
</feature>
<dbReference type="OrthoDB" id="9795864at2"/>
<evidence type="ECO:0000259" key="1">
    <source>
        <dbReference type="Pfam" id="PF08241"/>
    </source>
</evidence>
<dbReference type="PANTHER" id="PTHR43460:SF1">
    <property type="entry name" value="METHYLTRANSFERASE TYPE 11 DOMAIN-CONTAINING PROTEIN"/>
    <property type="match status" value="1"/>
</dbReference>
<dbReference type="EMBL" id="QQAY01000008">
    <property type="protein sequence ID" value="RDI41402.1"/>
    <property type="molecule type" value="Genomic_DNA"/>
</dbReference>
<comment type="caution">
    <text evidence="2">The sequence shown here is derived from an EMBL/GenBank/DDBJ whole genome shotgun (WGS) entry which is preliminary data.</text>
</comment>
<dbReference type="AlphaFoldDB" id="A0A370GC59"/>
<dbReference type="SUPFAM" id="SSF53335">
    <property type="entry name" value="S-adenosyl-L-methionine-dependent methyltransferases"/>
    <property type="match status" value="1"/>
</dbReference>
<gene>
    <name evidence="2" type="ORF">DFR59_10852</name>
</gene>
<evidence type="ECO:0000313" key="2">
    <source>
        <dbReference type="EMBL" id="RDI41402.1"/>
    </source>
</evidence>
<dbReference type="Pfam" id="PF08241">
    <property type="entry name" value="Methyltransf_11"/>
    <property type="match status" value="1"/>
</dbReference>
<organism evidence="2 3">
    <name type="scientific">Falsibacillus pallidus</name>
    <dbReference type="NCBI Taxonomy" id="493781"/>
    <lineage>
        <taxon>Bacteria</taxon>
        <taxon>Bacillati</taxon>
        <taxon>Bacillota</taxon>
        <taxon>Bacilli</taxon>
        <taxon>Bacillales</taxon>
        <taxon>Bacillaceae</taxon>
        <taxon>Falsibacillus</taxon>
    </lineage>
</organism>
<dbReference type="GO" id="GO:0032259">
    <property type="term" value="P:methylation"/>
    <property type="evidence" value="ECO:0007669"/>
    <property type="project" value="UniProtKB-KW"/>
</dbReference>
<dbReference type="InterPro" id="IPR013216">
    <property type="entry name" value="Methyltransf_11"/>
</dbReference>
<name>A0A370GC59_9BACI</name>
<dbReference type="PANTHER" id="PTHR43460">
    <property type="entry name" value="METHYLTRANSFERASE"/>
    <property type="match status" value="1"/>
</dbReference>
<keyword evidence="2" id="KW-0489">Methyltransferase</keyword>
<keyword evidence="3" id="KW-1185">Reference proteome</keyword>
<dbReference type="InterPro" id="IPR052939">
    <property type="entry name" value="23S_rRNA_MeTrnsfrase_RlmA"/>
</dbReference>
<dbReference type="Proteomes" id="UP000255326">
    <property type="component" value="Unassembled WGS sequence"/>
</dbReference>
<evidence type="ECO:0000313" key="3">
    <source>
        <dbReference type="Proteomes" id="UP000255326"/>
    </source>
</evidence>
<accession>A0A370GC59</accession>
<keyword evidence="2" id="KW-0808">Transferase</keyword>
<reference evidence="2 3" key="1">
    <citation type="submission" date="2018-07" db="EMBL/GenBank/DDBJ databases">
        <title>Genomic Encyclopedia of Type Strains, Phase IV (KMG-IV): sequencing the most valuable type-strain genomes for metagenomic binning, comparative biology and taxonomic classification.</title>
        <authorList>
            <person name="Goeker M."/>
        </authorList>
    </citation>
    <scope>NUCLEOTIDE SEQUENCE [LARGE SCALE GENOMIC DNA]</scope>
    <source>
        <strain evidence="2 3">DSM 25281</strain>
    </source>
</reference>